<feature type="chain" id="PRO_5047036993" evidence="1">
    <location>
        <begin position="19"/>
        <end position="338"/>
    </location>
</feature>
<keyword evidence="1" id="KW-0732">Signal</keyword>
<dbReference type="Gene3D" id="2.130.10.10">
    <property type="entry name" value="YVTN repeat-like/Quinoprotein amine dehydrogenase"/>
    <property type="match status" value="1"/>
</dbReference>
<organism evidence="2 3">
    <name type="scientific">Alistipes ihumii AP11</name>
    <dbReference type="NCBI Taxonomy" id="1211813"/>
    <lineage>
        <taxon>Bacteria</taxon>
        <taxon>Pseudomonadati</taxon>
        <taxon>Bacteroidota</taxon>
        <taxon>Bacteroidia</taxon>
        <taxon>Bacteroidales</taxon>
        <taxon>Rikenellaceae</taxon>
        <taxon>Alistipes</taxon>
    </lineage>
</organism>
<reference evidence="2" key="1">
    <citation type="journal article" date="2022" name="Cell">
        <title>Design, construction, and in vivo augmentation of a complex gut microbiome.</title>
        <authorList>
            <person name="Cheng A.G."/>
            <person name="Ho P.Y."/>
            <person name="Aranda-Diaz A."/>
            <person name="Jain S."/>
            <person name="Yu F.B."/>
            <person name="Meng X."/>
            <person name="Wang M."/>
            <person name="Iakiviak M."/>
            <person name="Nagashima K."/>
            <person name="Zhao A."/>
            <person name="Murugkar P."/>
            <person name="Patil A."/>
            <person name="Atabakhsh K."/>
            <person name="Weakley A."/>
            <person name="Yan J."/>
            <person name="Brumbaugh A.R."/>
            <person name="Higginbottom S."/>
            <person name="Dimas A."/>
            <person name="Shiver A.L."/>
            <person name="Deutschbauer A."/>
            <person name="Neff N."/>
            <person name="Sonnenburg J.L."/>
            <person name="Huang K.C."/>
            <person name="Fischbach M.A."/>
        </authorList>
    </citation>
    <scope>NUCLEOTIDE SEQUENCE</scope>
    <source>
        <strain evidence="2">AP11</strain>
    </source>
</reference>
<dbReference type="InterPro" id="IPR015943">
    <property type="entry name" value="WD40/YVTN_repeat-like_dom_sf"/>
</dbReference>
<dbReference type="SUPFAM" id="SSF63825">
    <property type="entry name" value="YWTD domain"/>
    <property type="match status" value="1"/>
</dbReference>
<evidence type="ECO:0000313" key="2">
    <source>
        <dbReference type="EMBL" id="UWN57532.1"/>
    </source>
</evidence>
<dbReference type="PROSITE" id="PS51257">
    <property type="entry name" value="PROKAR_LIPOPROTEIN"/>
    <property type="match status" value="1"/>
</dbReference>
<protein>
    <submittedName>
        <fullName evidence="2">Uncharacterized protein</fullName>
    </submittedName>
</protein>
<feature type="signal peptide" evidence="1">
    <location>
        <begin position="1"/>
        <end position="18"/>
    </location>
</feature>
<dbReference type="EMBL" id="CP102294">
    <property type="protein sequence ID" value="UWN57532.1"/>
    <property type="molecule type" value="Genomic_DNA"/>
</dbReference>
<dbReference type="RefSeq" id="WP_019245061.1">
    <property type="nucleotide sequence ID" value="NZ_CAPH01000006.1"/>
</dbReference>
<dbReference type="GeneID" id="82890427"/>
<proteinExistence type="predicted"/>
<dbReference type="Proteomes" id="UP001059295">
    <property type="component" value="Chromosome"/>
</dbReference>
<evidence type="ECO:0000313" key="3">
    <source>
        <dbReference type="Proteomes" id="UP001059295"/>
    </source>
</evidence>
<keyword evidence="3" id="KW-1185">Reference proteome</keyword>
<accession>A0ABY5V065</accession>
<gene>
    <name evidence="2" type="ORF">NQ491_01795</name>
</gene>
<name>A0ABY5V065_9BACT</name>
<sequence length="338" mass="36820">MKSVLSVPSFLIAIFAWGALSCSSTKDDIRVVPDSKLLKLMIGTSSFENDAVTAVMRNDSIVPDLLTLNSPAHSIAKVHSWIWVVCEGYVRVVKPSDYSTLGTIAHMSEDLDFRYIVPVKSGQVAVSDAALGAVFLVDEKDFKITKEILFNRPVGQMIVTGSKLYAAAGDRICAFQLDKTYQTSELGIPARPDSKLVSDKFGALWALSADYLYCVSDTTMAAHYSLSALGIDASEGYLEIDSERDEMYFNALKNGKLSVFEITVGDEKGRIELNPTPLFTLDAVEDMTGMVMSPRNTLYIGDAKSGTGSGVVYEYDLYGRILNTYAVNGTPGALFADR</sequence>
<evidence type="ECO:0000256" key="1">
    <source>
        <dbReference type="SAM" id="SignalP"/>
    </source>
</evidence>